<organism evidence="1 2">
    <name type="scientific">Palaeococcus pacificus DY20341</name>
    <dbReference type="NCBI Taxonomy" id="1343739"/>
    <lineage>
        <taxon>Archaea</taxon>
        <taxon>Methanobacteriati</taxon>
        <taxon>Methanobacteriota</taxon>
        <taxon>Thermococci</taxon>
        <taxon>Thermococcales</taxon>
        <taxon>Thermococcaceae</taxon>
        <taxon>Palaeococcus</taxon>
    </lineage>
</organism>
<sequence>MLTEIANLEEGVVLLTGDAKKLGRIYLKAWLSTGKTFLAEALPFEVDEFQEQIFIGSPFEGFEFDGYIILNPISRPKYERAKLYNWIKENKDRLILLYDHRYVKDSITRYGIKELINYLVAYKRETMGFERIDIYKFEDGKVTEKKTYMRRK</sequence>
<reference evidence="2" key="1">
    <citation type="submission" date="2013-06" db="EMBL/GenBank/DDBJ databases">
        <title>Complete Genome Sequence of Hyperthermophilic Palaeococcus pacificus DY20341T, Isolated from a Deep-Sea Hydrothermal Sediments.</title>
        <authorList>
            <person name="Zeng X."/>
            <person name="Shao Z."/>
        </authorList>
    </citation>
    <scope>NUCLEOTIDE SEQUENCE [LARGE SCALE GENOMIC DNA]</scope>
    <source>
        <strain evidence="2">DY20341</strain>
    </source>
</reference>
<dbReference type="STRING" id="1343739.PAP_04000"/>
<evidence type="ECO:0000313" key="1">
    <source>
        <dbReference type="EMBL" id="AIF69217.1"/>
    </source>
</evidence>
<keyword evidence="2" id="KW-1185">Reference proteome</keyword>
<name>A0A075LTD8_9EURY</name>
<dbReference type="EMBL" id="CP006019">
    <property type="protein sequence ID" value="AIF69217.1"/>
    <property type="molecule type" value="Genomic_DNA"/>
</dbReference>
<accession>A0A075LTD8</accession>
<protein>
    <submittedName>
        <fullName evidence="1">Uncharacterized protein</fullName>
    </submittedName>
</protein>
<dbReference type="eggNOG" id="arCOG07148">
    <property type="taxonomic scope" value="Archaea"/>
</dbReference>
<dbReference type="HOGENOM" id="CLU_146473_0_0_2"/>
<reference evidence="1 2" key="2">
    <citation type="journal article" date="2015" name="Genome Announc.">
        <title>Complete Genome Sequence of Hyperthermophilic Piezophilic Archaeon Palaeococcus pacificus DY20341T, Isolated from Deep-Sea Hydrothermal Sediments.</title>
        <authorList>
            <person name="Zeng X."/>
            <person name="Jebbar M."/>
            <person name="Shao Z."/>
        </authorList>
    </citation>
    <scope>NUCLEOTIDE SEQUENCE [LARGE SCALE GENOMIC DNA]</scope>
    <source>
        <strain evidence="1 2">DY20341</strain>
    </source>
</reference>
<dbReference type="KEGG" id="ppac:PAP_04000"/>
<dbReference type="GeneID" id="24841927"/>
<dbReference type="OrthoDB" id="103563at2157"/>
<dbReference type="AlphaFoldDB" id="A0A075LTD8"/>
<dbReference type="Proteomes" id="UP000027981">
    <property type="component" value="Chromosome"/>
</dbReference>
<proteinExistence type="predicted"/>
<evidence type="ECO:0000313" key="2">
    <source>
        <dbReference type="Proteomes" id="UP000027981"/>
    </source>
</evidence>
<dbReference type="RefSeq" id="WP_048164801.1">
    <property type="nucleotide sequence ID" value="NZ_CP006019.1"/>
</dbReference>
<gene>
    <name evidence="1" type="ORF">PAP_04000</name>
</gene>